<dbReference type="InterPro" id="IPR039297">
    <property type="entry name" value="COX7a"/>
</dbReference>
<keyword evidence="4 5" id="KW-0472">Membrane</keyword>
<sequence length="66" mass="7594">MIDAVVNRPNHVPERQRAYQASHSPIYYRPPRSRLYLGAYFTLFGVGMCGTVYGIYQLTMGKPVRE</sequence>
<evidence type="ECO:0000256" key="1">
    <source>
        <dbReference type="ARBA" id="ARBA00004273"/>
    </source>
</evidence>
<organism evidence="6 7">
    <name type="scientific">Suillus luteus UH-Slu-Lm8-n1</name>
    <dbReference type="NCBI Taxonomy" id="930992"/>
    <lineage>
        <taxon>Eukaryota</taxon>
        <taxon>Fungi</taxon>
        <taxon>Dikarya</taxon>
        <taxon>Basidiomycota</taxon>
        <taxon>Agaricomycotina</taxon>
        <taxon>Agaricomycetes</taxon>
        <taxon>Agaricomycetidae</taxon>
        <taxon>Boletales</taxon>
        <taxon>Suillineae</taxon>
        <taxon>Suillaceae</taxon>
        <taxon>Suillus</taxon>
    </lineage>
</organism>
<dbReference type="GO" id="GO:0005743">
    <property type="term" value="C:mitochondrial inner membrane"/>
    <property type="evidence" value="ECO:0007669"/>
    <property type="project" value="UniProtKB-SubCell"/>
</dbReference>
<feature type="transmembrane region" description="Helical" evidence="5">
    <location>
        <begin position="35"/>
        <end position="56"/>
    </location>
</feature>
<evidence type="ECO:0000256" key="2">
    <source>
        <dbReference type="ARBA" id="ARBA00022792"/>
    </source>
</evidence>
<evidence type="ECO:0000256" key="3">
    <source>
        <dbReference type="ARBA" id="ARBA00023128"/>
    </source>
</evidence>
<keyword evidence="5" id="KW-0812">Transmembrane</keyword>
<evidence type="ECO:0000256" key="4">
    <source>
        <dbReference type="ARBA" id="ARBA00023136"/>
    </source>
</evidence>
<reference evidence="7" key="2">
    <citation type="submission" date="2015-01" db="EMBL/GenBank/DDBJ databases">
        <title>Evolutionary Origins and Diversification of the Mycorrhizal Mutualists.</title>
        <authorList>
            <consortium name="DOE Joint Genome Institute"/>
            <consortium name="Mycorrhizal Genomics Consortium"/>
            <person name="Kohler A."/>
            <person name="Kuo A."/>
            <person name="Nagy L.G."/>
            <person name="Floudas D."/>
            <person name="Copeland A."/>
            <person name="Barry K.W."/>
            <person name="Cichocki N."/>
            <person name="Veneault-Fourrey C."/>
            <person name="LaButti K."/>
            <person name="Lindquist E.A."/>
            <person name="Lipzen A."/>
            <person name="Lundell T."/>
            <person name="Morin E."/>
            <person name="Murat C."/>
            <person name="Riley R."/>
            <person name="Ohm R."/>
            <person name="Sun H."/>
            <person name="Tunlid A."/>
            <person name="Henrissat B."/>
            <person name="Grigoriev I.V."/>
            <person name="Hibbett D.S."/>
            <person name="Martin F."/>
        </authorList>
    </citation>
    <scope>NUCLEOTIDE SEQUENCE [LARGE SCALE GENOMIC DNA]</scope>
    <source>
        <strain evidence="7">UH-Slu-Lm8-n1</strain>
    </source>
</reference>
<dbReference type="HOGENOM" id="CLU_169147_3_0_1"/>
<proteinExistence type="predicted"/>
<dbReference type="Pfam" id="PF02238">
    <property type="entry name" value="COX7a"/>
    <property type="match status" value="1"/>
</dbReference>
<dbReference type="STRING" id="930992.A0A0D0ASP5"/>
<evidence type="ECO:0000256" key="5">
    <source>
        <dbReference type="SAM" id="Phobius"/>
    </source>
</evidence>
<comment type="subcellular location">
    <subcellularLocation>
        <location evidence="1">Mitochondrion inner membrane</location>
    </subcellularLocation>
</comment>
<reference evidence="6 7" key="1">
    <citation type="submission" date="2014-04" db="EMBL/GenBank/DDBJ databases">
        <authorList>
            <consortium name="DOE Joint Genome Institute"/>
            <person name="Kuo A."/>
            <person name="Ruytinx J."/>
            <person name="Rineau F."/>
            <person name="Colpaert J."/>
            <person name="Kohler A."/>
            <person name="Nagy L.G."/>
            <person name="Floudas D."/>
            <person name="Copeland A."/>
            <person name="Barry K.W."/>
            <person name="Cichocki N."/>
            <person name="Veneault-Fourrey C."/>
            <person name="LaButti K."/>
            <person name="Lindquist E.A."/>
            <person name="Lipzen A."/>
            <person name="Lundell T."/>
            <person name="Morin E."/>
            <person name="Murat C."/>
            <person name="Sun H."/>
            <person name="Tunlid A."/>
            <person name="Henrissat B."/>
            <person name="Grigoriev I.V."/>
            <person name="Hibbett D.S."/>
            <person name="Martin F."/>
            <person name="Nordberg H.P."/>
            <person name="Cantor M.N."/>
            <person name="Hua S.X."/>
        </authorList>
    </citation>
    <scope>NUCLEOTIDE SEQUENCE [LARGE SCALE GENOMIC DNA]</scope>
    <source>
        <strain evidence="6 7">UH-Slu-Lm8-n1</strain>
    </source>
</reference>
<dbReference type="Proteomes" id="UP000054485">
    <property type="component" value="Unassembled WGS sequence"/>
</dbReference>
<protein>
    <submittedName>
        <fullName evidence="6">Uncharacterized protein</fullName>
    </submittedName>
</protein>
<name>A0A0D0ASP5_9AGAM</name>
<keyword evidence="5" id="KW-1133">Transmembrane helix</keyword>
<dbReference type="OrthoDB" id="5511599at2759"/>
<gene>
    <name evidence="6" type="ORF">CY34DRAFT_810460</name>
</gene>
<evidence type="ECO:0000313" key="6">
    <source>
        <dbReference type="EMBL" id="KIK37297.1"/>
    </source>
</evidence>
<evidence type="ECO:0000313" key="7">
    <source>
        <dbReference type="Proteomes" id="UP000054485"/>
    </source>
</evidence>
<dbReference type="InParanoid" id="A0A0D0ASP5"/>
<keyword evidence="2" id="KW-0999">Mitochondrion inner membrane</keyword>
<dbReference type="EMBL" id="KN835462">
    <property type="protein sequence ID" value="KIK37297.1"/>
    <property type="molecule type" value="Genomic_DNA"/>
</dbReference>
<keyword evidence="3" id="KW-0496">Mitochondrion</keyword>
<dbReference type="AlphaFoldDB" id="A0A0D0ASP5"/>
<accession>A0A0D0ASP5</accession>
<keyword evidence="7" id="KW-1185">Reference proteome</keyword>